<dbReference type="AlphaFoldDB" id="A0A495BFW0"/>
<dbReference type="Pfam" id="PF11227">
    <property type="entry name" value="DUF3025"/>
    <property type="match status" value="1"/>
</dbReference>
<sequence>MQARTTLAHLPTTFGPWPGHPLYDSIARWRDAAACQAWPQQADFDRLIEHARACGQPLPPRQRFLRDADPELYYEMHIGSTGEVPTRGDNWHDWFNALCWLSWPRSKLAMNARQVAAINGDEFRRGPRRDAGTLLDESGVIVPYCDAALAQALHDMQWRTLFVEQRAAWGTRIGAHVIGHALLEQGLAMHIGWCGKALLLPVEEGFFRLDGAEQVDTLDKMLAARLAGDDDFAASPRELLPLPLLGIPGWWDANHDAAFYDNTAYFRPTRRAKSATEIASSSPIIG</sequence>
<accession>A0A495BFW0</accession>
<dbReference type="EMBL" id="RBID01000013">
    <property type="protein sequence ID" value="RKQ59992.1"/>
    <property type="molecule type" value="Genomic_DNA"/>
</dbReference>
<dbReference type="Proteomes" id="UP000279384">
    <property type="component" value="Unassembled WGS sequence"/>
</dbReference>
<dbReference type="RefSeq" id="WP_120810158.1">
    <property type="nucleotide sequence ID" value="NZ_RBID01000013.1"/>
</dbReference>
<proteinExistence type="predicted"/>
<organism evidence="1 2">
    <name type="scientific">Vogesella indigofera</name>
    <name type="common">Pseudomonas indigofera</name>
    <dbReference type="NCBI Taxonomy" id="45465"/>
    <lineage>
        <taxon>Bacteria</taxon>
        <taxon>Pseudomonadati</taxon>
        <taxon>Pseudomonadota</taxon>
        <taxon>Betaproteobacteria</taxon>
        <taxon>Neisseriales</taxon>
        <taxon>Chromobacteriaceae</taxon>
        <taxon>Vogesella</taxon>
    </lineage>
</organism>
<evidence type="ECO:0000313" key="1">
    <source>
        <dbReference type="EMBL" id="RKQ59992.1"/>
    </source>
</evidence>
<protein>
    <recommendedName>
        <fullName evidence="3">DUF3025 family protein</fullName>
    </recommendedName>
</protein>
<name>A0A495BFW0_VOGIN</name>
<reference evidence="1 2" key="1">
    <citation type="submission" date="2018-10" db="EMBL/GenBank/DDBJ databases">
        <title>Genomic Encyclopedia of Type Strains, Phase IV (KMG-IV): sequencing the most valuable type-strain genomes for metagenomic binning, comparative biology and taxonomic classification.</title>
        <authorList>
            <person name="Goeker M."/>
        </authorList>
    </citation>
    <scope>NUCLEOTIDE SEQUENCE [LARGE SCALE GENOMIC DNA]</scope>
    <source>
        <strain evidence="1 2">DSM 3303</strain>
    </source>
</reference>
<evidence type="ECO:0000313" key="2">
    <source>
        <dbReference type="Proteomes" id="UP000279384"/>
    </source>
</evidence>
<gene>
    <name evidence="1" type="ORF">C8E02_1335</name>
</gene>
<comment type="caution">
    <text evidence="1">The sequence shown here is derived from an EMBL/GenBank/DDBJ whole genome shotgun (WGS) entry which is preliminary data.</text>
</comment>
<evidence type="ECO:0008006" key="3">
    <source>
        <dbReference type="Google" id="ProtNLM"/>
    </source>
</evidence>
<dbReference type="InterPro" id="IPR021390">
    <property type="entry name" value="DUF3025"/>
</dbReference>